<evidence type="ECO:0000256" key="2">
    <source>
        <dbReference type="ARBA" id="ARBA00022448"/>
    </source>
</evidence>
<feature type="signal peptide" evidence="10">
    <location>
        <begin position="1"/>
        <end position="22"/>
    </location>
</feature>
<keyword evidence="14" id="KW-1185">Reference proteome</keyword>
<keyword evidence="5 9" id="KW-0798">TonB box</keyword>
<protein>
    <submittedName>
        <fullName evidence="13">TonB-dependent receptor</fullName>
    </submittedName>
</protein>
<keyword evidence="3 8" id="KW-1134">Transmembrane beta strand</keyword>
<dbReference type="InterPro" id="IPR039426">
    <property type="entry name" value="TonB-dep_rcpt-like"/>
</dbReference>
<dbReference type="PROSITE" id="PS52016">
    <property type="entry name" value="TONB_DEPENDENT_REC_3"/>
    <property type="match status" value="1"/>
</dbReference>
<dbReference type="Proteomes" id="UP001156831">
    <property type="component" value="Unassembled WGS sequence"/>
</dbReference>
<evidence type="ECO:0000256" key="1">
    <source>
        <dbReference type="ARBA" id="ARBA00004571"/>
    </source>
</evidence>
<dbReference type="PANTHER" id="PTHR30069">
    <property type="entry name" value="TONB-DEPENDENT OUTER MEMBRANE RECEPTOR"/>
    <property type="match status" value="1"/>
</dbReference>
<evidence type="ECO:0000256" key="6">
    <source>
        <dbReference type="ARBA" id="ARBA00023136"/>
    </source>
</evidence>
<evidence type="ECO:0000256" key="9">
    <source>
        <dbReference type="RuleBase" id="RU003357"/>
    </source>
</evidence>
<dbReference type="PANTHER" id="PTHR30069:SF40">
    <property type="entry name" value="TONB-DEPENDENT RECEPTOR NMB0964-RELATED"/>
    <property type="match status" value="1"/>
</dbReference>
<organism evidence="13 14">
    <name type="scientific">Luteimonas rhizosphaericola</name>
    <dbReference type="NCBI Taxonomy" id="3042024"/>
    <lineage>
        <taxon>Bacteria</taxon>
        <taxon>Pseudomonadati</taxon>
        <taxon>Pseudomonadota</taxon>
        <taxon>Gammaproteobacteria</taxon>
        <taxon>Lysobacterales</taxon>
        <taxon>Lysobacteraceae</taxon>
        <taxon>Luteimonas</taxon>
    </lineage>
</organism>
<proteinExistence type="inferred from homology"/>
<feature type="domain" description="TonB-dependent receptor-like beta-barrel" evidence="11">
    <location>
        <begin position="288"/>
        <end position="709"/>
    </location>
</feature>
<keyword evidence="13" id="KW-0675">Receptor</keyword>
<dbReference type="Gene3D" id="2.170.130.10">
    <property type="entry name" value="TonB-dependent receptor, plug domain"/>
    <property type="match status" value="1"/>
</dbReference>
<dbReference type="Gene3D" id="2.40.170.20">
    <property type="entry name" value="TonB-dependent receptor, beta-barrel domain"/>
    <property type="match status" value="1"/>
</dbReference>
<sequence>MKCSLLCVAIAGVVLSPLPVSAQDVSPRSPVDLDELVVFGERRAAEPLAGNARSTLSGDELARRRQGGLGETLAGLPGVHLDNFGGGASRPVIRGQTVPRIEILSDGANLFDASSVSPDHAITTDPLLLDAIEVIRGPAAVIYGGNAMNGAVNLIDGRVPKALPRNGLGGGAELRLGSGDRSRAGVARVTAGAGQFAVHAELARQHAQDYDIPGGRLQDSFAEGTTSSLGASWITGRGYIGAAHTRQEGEYGLPGHSHLNGVCHPHGIDLHCEAHGGYEDPFGSSDDHTARIRLRSERTDVRADIDDPLPGFEHLRLRLSSTDYAHDEIDGPALFNRYTNEVEDGRIELTHAPLFGFTGLLGVQYTDGKFSGLNVNNLHVPFGENGYGLVPPYFHLTRNIGVFLSERRSFGVLDIDAAIRKDWREVRVPAPAFRHTLTPAYQELFEGWYGPDWEQVIEDEVVESFVTRNPGSRQSPVSASVGANWHLDGGYSLALALGRTQRAPSVRELYAYGNNLATNSYEVGLARSRSASPSFPESRTDVLETTRSVDLTLRGGGDALEFEVGLFHQDIDDYVFARLIETDDATGVPHNYLLYTAADARFSGIDGQVSLRLDDAHVLTLFGDYVRADLTGEADRVPRIPPGRLGLRHAWSSGPFTLDAEYYRTASQDRIASYETRTAGYDMLNATFAYRFALTPRQSSEVYVRATNLLDETAYAHTSFVKDQSPLRGRSMTLGIRYRF</sequence>
<name>A0ABT6JKC4_9GAMM</name>
<dbReference type="InterPro" id="IPR000531">
    <property type="entry name" value="Beta-barrel_TonB"/>
</dbReference>
<evidence type="ECO:0000256" key="10">
    <source>
        <dbReference type="SAM" id="SignalP"/>
    </source>
</evidence>
<dbReference type="Pfam" id="PF07715">
    <property type="entry name" value="Plug"/>
    <property type="match status" value="1"/>
</dbReference>
<keyword evidence="2 8" id="KW-0813">Transport</keyword>
<evidence type="ECO:0000256" key="3">
    <source>
        <dbReference type="ARBA" id="ARBA00022452"/>
    </source>
</evidence>
<keyword evidence="10" id="KW-0732">Signal</keyword>
<comment type="caution">
    <text evidence="13">The sequence shown here is derived from an EMBL/GenBank/DDBJ whole genome shotgun (WGS) entry which is preliminary data.</text>
</comment>
<gene>
    <name evidence="13" type="ORF">QFW80_11405</name>
</gene>
<keyword evidence="6 8" id="KW-0472">Membrane</keyword>
<evidence type="ECO:0000259" key="11">
    <source>
        <dbReference type="Pfam" id="PF00593"/>
    </source>
</evidence>
<evidence type="ECO:0000256" key="5">
    <source>
        <dbReference type="ARBA" id="ARBA00023077"/>
    </source>
</evidence>
<evidence type="ECO:0000313" key="13">
    <source>
        <dbReference type="EMBL" id="MDH5831123.1"/>
    </source>
</evidence>
<keyword evidence="7 8" id="KW-0998">Cell outer membrane</keyword>
<evidence type="ECO:0000256" key="8">
    <source>
        <dbReference type="PROSITE-ProRule" id="PRU01360"/>
    </source>
</evidence>
<dbReference type="InterPro" id="IPR012910">
    <property type="entry name" value="Plug_dom"/>
</dbReference>
<dbReference type="SUPFAM" id="SSF56935">
    <property type="entry name" value="Porins"/>
    <property type="match status" value="1"/>
</dbReference>
<feature type="domain" description="TonB-dependent receptor plug" evidence="12">
    <location>
        <begin position="52"/>
        <end position="151"/>
    </location>
</feature>
<feature type="chain" id="PRO_5046980853" evidence="10">
    <location>
        <begin position="23"/>
        <end position="740"/>
    </location>
</feature>
<evidence type="ECO:0000256" key="7">
    <source>
        <dbReference type="ARBA" id="ARBA00023237"/>
    </source>
</evidence>
<dbReference type="EMBL" id="JARXRN010000025">
    <property type="protein sequence ID" value="MDH5831123.1"/>
    <property type="molecule type" value="Genomic_DNA"/>
</dbReference>
<dbReference type="InterPro" id="IPR036942">
    <property type="entry name" value="Beta-barrel_TonB_sf"/>
</dbReference>
<dbReference type="RefSeq" id="WP_280602082.1">
    <property type="nucleotide sequence ID" value="NZ_JARXRN010000025.1"/>
</dbReference>
<accession>A0ABT6JKC4</accession>
<dbReference type="Pfam" id="PF00593">
    <property type="entry name" value="TonB_dep_Rec_b-barrel"/>
    <property type="match status" value="1"/>
</dbReference>
<evidence type="ECO:0000313" key="14">
    <source>
        <dbReference type="Proteomes" id="UP001156831"/>
    </source>
</evidence>
<keyword evidence="4 8" id="KW-0812">Transmembrane</keyword>
<comment type="similarity">
    <text evidence="8 9">Belongs to the TonB-dependent receptor family.</text>
</comment>
<evidence type="ECO:0000259" key="12">
    <source>
        <dbReference type="Pfam" id="PF07715"/>
    </source>
</evidence>
<reference evidence="13 14" key="1">
    <citation type="submission" date="2023-04" db="EMBL/GenBank/DDBJ databases">
        <title>Luteimonas sp. M1R5S18.</title>
        <authorList>
            <person name="Sun J.-Q."/>
        </authorList>
    </citation>
    <scope>NUCLEOTIDE SEQUENCE [LARGE SCALE GENOMIC DNA]</scope>
    <source>
        <strain evidence="13 14">M1R5S18</strain>
    </source>
</reference>
<comment type="subcellular location">
    <subcellularLocation>
        <location evidence="1 8">Cell outer membrane</location>
        <topology evidence="1 8">Multi-pass membrane protein</topology>
    </subcellularLocation>
</comment>
<dbReference type="InterPro" id="IPR037066">
    <property type="entry name" value="Plug_dom_sf"/>
</dbReference>
<evidence type="ECO:0000256" key="4">
    <source>
        <dbReference type="ARBA" id="ARBA00022692"/>
    </source>
</evidence>